<evidence type="ECO:0000313" key="2">
    <source>
        <dbReference type="Proteomes" id="UP000813462"/>
    </source>
</evidence>
<protein>
    <submittedName>
        <fullName evidence="1">Uncharacterized protein</fullName>
    </submittedName>
</protein>
<sequence length="166" mass="19105">MSHLKRLFLWDCLSLEKIPEIQYDCLSPLETLKINGCLRLKSIPEVPSGLKTLEARNCTSLLNGSGPYINISFQFNFKTKMNNDHPLNVYNNLKMSLEDTIYPDHHVFMKYQTIDLERAFATKWSSVCRNGTEASCRVFIQGKGIINLEIKKCGLELFNKWGARKN</sequence>
<name>A0A978UJG7_ZIZJJ</name>
<organism evidence="1 2">
    <name type="scientific">Ziziphus jujuba var. spinosa</name>
    <dbReference type="NCBI Taxonomy" id="714518"/>
    <lineage>
        <taxon>Eukaryota</taxon>
        <taxon>Viridiplantae</taxon>
        <taxon>Streptophyta</taxon>
        <taxon>Embryophyta</taxon>
        <taxon>Tracheophyta</taxon>
        <taxon>Spermatophyta</taxon>
        <taxon>Magnoliopsida</taxon>
        <taxon>eudicotyledons</taxon>
        <taxon>Gunneridae</taxon>
        <taxon>Pentapetalae</taxon>
        <taxon>rosids</taxon>
        <taxon>fabids</taxon>
        <taxon>Rosales</taxon>
        <taxon>Rhamnaceae</taxon>
        <taxon>Paliureae</taxon>
        <taxon>Ziziphus</taxon>
    </lineage>
</organism>
<reference evidence="1" key="1">
    <citation type="journal article" date="2021" name="Front. Plant Sci.">
        <title>Chromosome-Scale Genome Assembly for Chinese Sour Jujube and Insights Into Its Genome Evolution and Domestication Signature.</title>
        <authorList>
            <person name="Shen L.-Y."/>
            <person name="Luo H."/>
            <person name="Wang X.-L."/>
            <person name="Wang X.-M."/>
            <person name="Qiu X.-J."/>
            <person name="Liu H."/>
            <person name="Zhou S.-S."/>
            <person name="Jia K.-H."/>
            <person name="Nie S."/>
            <person name="Bao Y.-T."/>
            <person name="Zhang R.-G."/>
            <person name="Yun Q.-Z."/>
            <person name="Chai Y.-H."/>
            <person name="Lu J.-Y."/>
            <person name="Li Y."/>
            <person name="Zhao S.-W."/>
            <person name="Mao J.-F."/>
            <person name="Jia S.-G."/>
            <person name="Mao Y.-M."/>
        </authorList>
    </citation>
    <scope>NUCLEOTIDE SEQUENCE</scope>
    <source>
        <strain evidence="1">AT0</strain>
        <tissue evidence="1">Leaf</tissue>
    </source>
</reference>
<proteinExistence type="predicted"/>
<dbReference type="SUPFAM" id="SSF52058">
    <property type="entry name" value="L domain-like"/>
    <property type="match status" value="1"/>
</dbReference>
<dbReference type="Proteomes" id="UP000813462">
    <property type="component" value="Unassembled WGS sequence"/>
</dbReference>
<evidence type="ECO:0000313" key="1">
    <source>
        <dbReference type="EMBL" id="KAH7514948.1"/>
    </source>
</evidence>
<accession>A0A978UJG7</accession>
<dbReference type="AlphaFoldDB" id="A0A978UJG7"/>
<comment type="caution">
    <text evidence="1">The sequence shown here is derived from an EMBL/GenBank/DDBJ whole genome shotgun (WGS) entry which is preliminary data.</text>
</comment>
<gene>
    <name evidence="1" type="ORF">FEM48_Zijuj11G0144400</name>
</gene>
<dbReference type="InterPro" id="IPR032675">
    <property type="entry name" value="LRR_dom_sf"/>
</dbReference>
<dbReference type="Gene3D" id="3.80.10.10">
    <property type="entry name" value="Ribonuclease Inhibitor"/>
    <property type="match status" value="1"/>
</dbReference>
<dbReference type="EMBL" id="JAEACU010000011">
    <property type="protein sequence ID" value="KAH7514948.1"/>
    <property type="molecule type" value="Genomic_DNA"/>
</dbReference>